<dbReference type="NCBIfam" id="TIGR01603">
    <property type="entry name" value="maj_tail_phi13"/>
    <property type="match status" value="1"/>
</dbReference>
<dbReference type="Proteomes" id="UP000439965">
    <property type="component" value="Unassembled WGS sequence"/>
</dbReference>
<protein>
    <submittedName>
        <fullName evidence="1">Phage tail protein</fullName>
    </submittedName>
</protein>
<gene>
    <name evidence="1" type="ORF">GTI89_04270</name>
</gene>
<proteinExistence type="predicted"/>
<organism evidence="1 2">
    <name type="scientific">Enterococcus gallinarum</name>
    <dbReference type="NCBI Taxonomy" id="1353"/>
    <lineage>
        <taxon>Bacteria</taxon>
        <taxon>Bacillati</taxon>
        <taxon>Bacillota</taxon>
        <taxon>Bacilli</taxon>
        <taxon>Lactobacillales</taxon>
        <taxon>Enterococcaceae</taxon>
        <taxon>Enterococcus</taxon>
    </lineage>
</organism>
<dbReference type="AlphaFoldDB" id="A0A6I4XCI6"/>
<evidence type="ECO:0000313" key="1">
    <source>
        <dbReference type="EMBL" id="MXS25293.1"/>
    </source>
</evidence>
<evidence type="ECO:0000313" key="2">
    <source>
        <dbReference type="Proteomes" id="UP000439965"/>
    </source>
</evidence>
<reference evidence="1 2" key="1">
    <citation type="submission" date="2019-04" db="EMBL/GenBank/DDBJ databases">
        <title>Step-wise assembly of the neonatal virome modulated by breast feeding.</title>
        <authorList>
            <person name="Liang G."/>
            <person name="Bushman F."/>
        </authorList>
    </citation>
    <scope>NUCLEOTIDE SEQUENCE [LARGE SCALE GENOMIC DNA]</scope>
    <source>
        <strain evidence="1 2">E3404</strain>
    </source>
</reference>
<dbReference type="InterPro" id="IPR006724">
    <property type="entry name" value="Phage_TTP"/>
</dbReference>
<comment type="caution">
    <text evidence="1">The sequence shown here is derived from an EMBL/GenBank/DDBJ whole genome shotgun (WGS) entry which is preliminary data.</text>
</comment>
<name>A0A6I4XCI6_ENTGA</name>
<sequence length="188" mass="20240">MATRTVKIGLDNWEVATLDDADKVTGTPTVIPGLTSAQLSITINSANFQADDGLWAVLDGGISAMQLTIGNADLKSEAKAVLHGLTLEDGMEIYTSDMTIPYVATIFRSRLNTGKFVWFGLAKGKFVPGGYDLNTRAETPSGQPDSLVGNFEPRADKVTHIITREDNADFDIVKFRAKIFQLAAGGDE</sequence>
<dbReference type="RefSeq" id="WP_160805778.1">
    <property type="nucleotide sequence ID" value="NZ_WVTI01000002.1"/>
</dbReference>
<accession>A0A6I4XCI6</accession>
<dbReference type="EMBL" id="WVTI01000002">
    <property type="protein sequence ID" value="MXS25293.1"/>
    <property type="molecule type" value="Genomic_DNA"/>
</dbReference>
<dbReference type="Pfam" id="PF04630">
    <property type="entry name" value="Phage_TTP_1"/>
    <property type="match status" value="1"/>
</dbReference>
<dbReference type="InterPro" id="IPR006490">
    <property type="entry name" value="Maj_tail_phi13"/>
</dbReference>